<accession>A0A6A4GHA9</accession>
<feature type="non-terminal residue" evidence="1">
    <location>
        <position position="80"/>
    </location>
</feature>
<proteinExistence type="predicted"/>
<dbReference type="Proteomes" id="UP000799118">
    <property type="component" value="Unassembled WGS sequence"/>
</dbReference>
<evidence type="ECO:0000313" key="2">
    <source>
        <dbReference type="Proteomes" id="UP000799118"/>
    </source>
</evidence>
<sequence length="80" mass="9278">RVRHWTEEIQLLQEEMKRCLLLLDKQANDWNARSVILEFQGAHAEGVAAYAHKQAVVQKLISSGFRNLWSKYLSSPILDQ</sequence>
<dbReference type="OrthoDB" id="3232711at2759"/>
<reference evidence="1" key="1">
    <citation type="journal article" date="2019" name="Environ. Microbiol.">
        <title>Fungal ecological strategies reflected in gene transcription - a case study of two litter decomposers.</title>
        <authorList>
            <person name="Barbi F."/>
            <person name="Kohler A."/>
            <person name="Barry K."/>
            <person name="Baskaran P."/>
            <person name="Daum C."/>
            <person name="Fauchery L."/>
            <person name="Ihrmark K."/>
            <person name="Kuo A."/>
            <person name="LaButti K."/>
            <person name="Lipzen A."/>
            <person name="Morin E."/>
            <person name="Grigoriev I.V."/>
            <person name="Henrissat B."/>
            <person name="Lindahl B."/>
            <person name="Martin F."/>
        </authorList>
    </citation>
    <scope>NUCLEOTIDE SEQUENCE</scope>
    <source>
        <strain evidence="1">JB14</strain>
    </source>
</reference>
<dbReference type="AlphaFoldDB" id="A0A6A4GHA9"/>
<evidence type="ECO:0000313" key="1">
    <source>
        <dbReference type="EMBL" id="KAE9384956.1"/>
    </source>
</evidence>
<dbReference type="EMBL" id="ML770052">
    <property type="protein sequence ID" value="KAE9384956.1"/>
    <property type="molecule type" value="Genomic_DNA"/>
</dbReference>
<gene>
    <name evidence="1" type="ORF">BT96DRAFT_788949</name>
</gene>
<organism evidence="1 2">
    <name type="scientific">Gymnopus androsaceus JB14</name>
    <dbReference type="NCBI Taxonomy" id="1447944"/>
    <lineage>
        <taxon>Eukaryota</taxon>
        <taxon>Fungi</taxon>
        <taxon>Dikarya</taxon>
        <taxon>Basidiomycota</taxon>
        <taxon>Agaricomycotina</taxon>
        <taxon>Agaricomycetes</taxon>
        <taxon>Agaricomycetidae</taxon>
        <taxon>Agaricales</taxon>
        <taxon>Marasmiineae</taxon>
        <taxon>Omphalotaceae</taxon>
        <taxon>Gymnopus</taxon>
    </lineage>
</organism>
<keyword evidence="2" id="KW-1185">Reference proteome</keyword>
<name>A0A6A4GHA9_9AGAR</name>
<protein>
    <submittedName>
        <fullName evidence="1">Uncharacterized protein</fullName>
    </submittedName>
</protein>
<feature type="non-terminal residue" evidence="1">
    <location>
        <position position="1"/>
    </location>
</feature>